<feature type="domain" description="Hemerythrin-like" evidence="1">
    <location>
        <begin position="44"/>
        <end position="124"/>
    </location>
</feature>
<evidence type="ECO:0000313" key="3">
    <source>
        <dbReference type="Proteomes" id="UP000011135"/>
    </source>
</evidence>
<comment type="caution">
    <text evidence="2">The sequence shown here is derived from an EMBL/GenBank/DDBJ whole genome shotgun (WGS) entry which is preliminary data.</text>
</comment>
<dbReference type="EMBL" id="AMZN01000051">
    <property type="protein sequence ID" value="ELR70550.1"/>
    <property type="molecule type" value="Genomic_DNA"/>
</dbReference>
<organism evidence="2 3">
    <name type="scientific">Fulvivirga imtechensis AK7</name>
    <dbReference type="NCBI Taxonomy" id="1237149"/>
    <lineage>
        <taxon>Bacteria</taxon>
        <taxon>Pseudomonadati</taxon>
        <taxon>Bacteroidota</taxon>
        <taxon>Cytophagia</taxon>
        <taxon>Cytophagales</taxon>
        <taxon>Fulvivirgaceae</taxon>
        <taxon>Fulvivirga</taxon>
    </lineage>
</organism>
<evidence type="ECO:0000313" key="2">
    <source>
        <dbReference type="EMBL" id="ELR70550.1"/>
    </source>
</evidence>
<keyword evidence="3" id="KW-1185">Reference proteome</keyword>
<sequence>MNRTPIRRHPSLVALSKDHHFGLLLCWKIRTGFNRGISPGRMQNYVQYYFSEHLFDHFAWEERMVFTLLDEQDPLIKKALSQHRKLRKLYNQLESKPEKCEVSLGLIEELLENHIRFEERELFNHIQEVCSEAALDKLGNEINNEHISFKDEWNDVFWDKKK</sequence>
<name>L8JNY5_9BACT</name>
<dbReference type="RefSeq" id="WP_009580907.1">
    <property type="nucleotide sequence ID" value="NZ_AMZN01000051.1"/>
</dbReference>
<protein>
    <recommendedName>
        <fullName evidence="1">Hemerythrin-like domain-containing protein</fullName>
    </recommendedName>
</protein>
<dbReference type="InterPro" id="IPR012312">
    <property type="entry name" value="Hemerythrin-like"/>
</dbReference>
<accession>L8JNY5</accession>
<gene>
    <name evidence="2" type="ORF">C900_03531</name>
</gene>
<dbReference type="Gene3D" id="1.20.120.520">
    <property type="entry name" value="nmb1532 protein domain like"/>
    <property type="match status" value="1"/>
</dbReference>
<dbReference type="Proteomes" id="UP000011135">
    <property type="component" value="Unassembled WGS sequence"/>
</dbReference>
<dbReference type="AlphaFoldDB" id="L8JNY5"/>
<reference evidence="2 3" key="1">
    <citation type="submission" date="2012-12" db="EMBL/GenBank/DDBJ databases">
        <title>Genome assembly of Fulvivirga imtechensis AK7.</title>
        <authorList>
            <person name="Nupur N."/>
            <person name="Khatri I."/>
            <person name="Kumar R."/>
            <person name="Subramanian S."/>
            <person name="Pinnaka A."/>
        </authorList>
    </citation>
    <scope>NUCLEOTIDE SEQUENCE [LARGE SCALE GENOMIC DNA]</scope>
    <source>
        <strain evidence="2 3">AK7</strain>
    </source>
</reference>
<dbReference type="OrthoDB" id="9793254at2"/>
<dbReference type="eggNOG" id="COG5592">
    <property type="taxonomic scope" value="Bacteria"/>
</dbReference>
<evidence type="ECO:0000259" key="1">
    <source>
        <dbReference type="Pfam" id="PF01814"/>
    </source>
</evidence>
<dbReference type="STRING" id="1237149.C900_03531"/>
<dbReference type="Pfam" id="PF01814">
    <property type="entry name" value="Hemerythrin"/>
    <property type="match status" value="1"/>
</dbReference>
<proteinExistence type="predicted"/>